<dbReference type="STRING" id="3827.A0A1S2XNY5"/>
<evidence type="ECO:0000256" key="2">
    <source>
        <dbReference type="PROSITE-ProRule" id="PRU10055"/>
    </source>
</evidence>
<feature type="signal peptide" evidence="4">
    <location>
        <begin position="1"/>
        <end position="29"/>
    </location>
</feature>
<dbReference type="AlphaFoldDB" id="A0A1S2XNY5"/>
<dbReference type="Proteomes" id="UP000087171">
    <property type="component" value="Chromosome Ca3"/>
</dbReference>
<dbReference type="RefSeq" id="XP_004492287.1">
    <property type="nucleotide sequence ID" value="XM_004492230.1"/>
</dbReference>
<evidence type="ECO:0000256" key="1">
    <source>
        <dbReference type="ARBA" id="ARBA00010838"/>
    </source>
</evidence>
<proteinExistence type="inferred from homology"/>
<keyword evidence="5" id="KW-1185">Reference proteome</keyword>
<evidence type="ECO:0000313" key="6">
    <source>
        <dbReference type="RefSeq" id="XP_004492287.1"/>
    </source>
</evidence>
<dbReference type="GO" id="GO:0005975">
    <property type="term" value="P:carbohydrate metabolic process"/>
    <property type="evidence" value="ECO:0007669"/>
    <property type="project" value="InterPro"/>
</dbReference>
<evidence type="ECO:0000313" key="5">
    <source>
        <dbReference type="Proteomes" id="UP000087171"/>
    </source>
</evidence>
<accession>A0A1S2XNY5</accession>
<organism evidence="5 6">
    <name type="scientific">Cicer arietinum</name>
    <name type="common">Chickpea</name>
    <name type="synonym">Garbanzo</name>
    <dbReference type="NCBI Taxonomy" id="3827"/>
    <lineage>
        <taxon>Eukaryota</taxon>
        <taxon>Viridiplantae</taxon>
        <taxon>Streptophyta</taxon>
        <taxon>Embryophyta</taxon>
        <taxon>Tracheophyta</taxon>
        <taxon>Spermatophyta</taxon>
        <taxon>Magnoliopsida</taxon>
        <taxon>eudicotyledons</taxon>
        <taxon>Gunneridae</taxon>
        <taxon>Pentapetalae</taxon>
        <taxon>rosids</taxon>
        <taxon>fabids</taxon>
        <taxon>Fabales</taxon>
        <taxon>Fabaceae</taxon>
        <taxon>Papilionoideae</taxon>
        <taxon>50 kb inversion clade</taxon>
        <taxon>NPAAA clade</taxon>
        <taxon>Hologalegina</taxon>
        <taxon>IRL clade</taxon>
        <taxon>Cicereae</taxon>
        <taxon>Cicer</taxon>
    </lineage>
</organism>
<dbReference type="InterPro" id="IPR017853">
    <property type="entry name" value="GH"/>
</dbReference>
<protein>
    <submittedName>
        <fullName evidence="6">Beta-glucosidase 30-like</fullName>
    </submittedName>
</protein>
<dbReference type="eggNOG" id="KOG0626">
    <property type="taxonomic scope" value="Eukaryota"/>
</dbReference>
<reference evidence="6" key="2">
    <citation type="submission" date="2025-08" db="UniProtKB">
        <authorList>
            <consortium name="RefSeq"/>
        </authorList>
    </citation>
    <scope>IDENTIFICATION</scope>
    <source>
        <tissue evidence="6">Etiolated seedlings</tissue>
    </source>
</reference>
<dbReference type="PANTHER" id="PTHR10353">
    <property type="entry name" value="GLYCOSYL HYDROLASE"/>
    <property type="match status" value="1"/>
</dbReference>
<sequence>MEMPQCPKIYRNLLAIFFIFLFSYNPVESKGKTPHVVSRHTFPQDFLFGVGTSALQVEGSAREGGRGLSVWDDIFMHDTDIEKCDKMIDHYNRYSEDVKLLKKLGIDSYRFSIAWSRILPDGTLEGGVNQQGVDFYNNLINELISNDITPFVTILHFDYPLNLFRNGGFLNPDIVKHFKDYSDVLFQNFGDRVKYWTTFNEPEITAIFNYMHGFDNPMAEKCEITKECREVYNLMHNFILSHAASVQIYREKYQAIQKGEIGIVMSIEDYIPFSRKPEDVAATVRLRDFYTGWVLEPVMKGDYPQSMKSLVGDRLPKFTEEEKKLLKGSIDFYGINYYRSFYGKDQPNKLLISNLDNYDSLAVKDIFNDEGMILGVTDNATMSFVNPQGLYNVLVYLKETYNNLKIYITENGIGSGTISKPLKDNHRVDYIASHINYVKQAIDVGVNVKGFFVWSAFDTFEFHQGFSDKWGLIYVDFNNNLKRVPKQSARWYRWFLTGDKNFV</sequence>
<evidence type="ECO:0000256" key="4">
    <source>
        <dbReference type="SAM" id="SignalP"/>
    </source>
</evidence>
<dbReference type="Gene3D" id="3.20.20.80">
    <property type="entry name" value="Glycosidases"/>
    <property type="match status" value="1"/>
</dbReference>
<dbReference type="OrthoDB" id="1396707at2759"/>
<gene>
    <name evidence="6" type="primary">LOC101512483</name>
</gene>
<feature type="active site" description="Nucleophile" evidence="2">
    <location>
        <position position="410"/>
    </location>
</feature>
<dbReference type="FunFam" id="3.20.20.80:FF:000041">
    <property type="entry name" value="Beta-glucosidase 7"/>
    <property type="match status" value="1"/>
</dbReference>
<dbReference type="InterPro" id="IPR018120">
    <property type="entry name" value="Glyco_hydro_1_AS"/>
</dbReference>
<dbReference type="InterPro" id="IPR001360">
    <property type="entry name" value="Glyco_hydro_1"/>
</dbReference>
<keyword evidence="4" id="KW-0732">Signal</keyword>
<dbReference type="SUPFAM" id="SSF51445">
    <property type="entry name" value="(Trans)glycosidases"/>
    <property type="match status" value="1"/>
</dbReference>
<dbReference type="PRINTS" id="PR00131">
    <property type="entry name" value="GLHYDRLASE1"/>
</dbReference>
<dbReference type="GO" id="GO:0008422">
    <property type="term" value="F:beta-glucosidase activity"/>
    <property type="evidence" value="ECO:0007669"/>
    <property type="project" value="TreeGrafter"/>
</dbReference>
<dbReference type="PANTHER" id="PTHR10353:SF154">
    <property type="entry name" value="BETA-GLUCOSIDASE 9-RELATED"/>
    <property type="match status" value="1"/>
</dbReference>
<name>A0A1S2XNY5_CICAR</name>
<evidence type="ECO:0000256" key="3">
    <source>
        <dbReference type="RuleBase" id="RU003690"/>
    </source>
</evidence>
<dbReference type="Pfam" id="PF00232">
    <property type="entry name" value="Glyco_hydro_1"/>
    <property type="match status" value="1"/>
</dbReference>
<dbReference type="PaxDb" id="3827-XP_004492287.1"/>
<reference evidence="5" key="1">
    <citation type="journal article" date="2013" name="Nat. Biotechnol.">
        <title>Draft genome sequence of chickpea (Cicer arietinum) provides a resource for trait improvement.</title>
        <authorList>
            <person name="Varshney R.K."/>
            <person name="Song C."/>
            <person name="Saxena R.K."/>
            <person name="Azam S."/>
            <person name="Yu S."/>
            <person name="Sharpe A.G."/>
            <person name="Cannon S."/>
            <person name="Baek J."/>
            <person name="Rosen B.D."/>
            <person name="Tar'an B."/>
            <person name="Millan T."/>
            <person name="Zhang X."/>
            <person name="Ramsay L.D."/>
            <person name="Iwata A."/>
            <person name="Wang Y."/>
            <person name="Nelson W."/>
            <person name="Farmer A.D."/>
            <person name="Gaur P.M."/>
            <person name="Soderlund C."/>
            <person name="Penmetsa R.V."/>
            <person name="Xu C."/>
            <person name="Bharti A.K."/>
            <person name="He W."/>
            <person name="Winter P."/>
            <person name="Zhao S."/>
            <person name="Hane J.K."/>
            <person name="Carrasquilla-Garcia N."/>
            <person name="Condie J.A."/>
            <person name="Upadhyaya H.D."/>
            <person name="Luo M.C."/>
            <person name="Thudi M."/>
            <person name="Gowda C.L."/>
            <person name="Singh N.P."/>
            <person name="Lichtenzveig J."/>
            <person name="Gali K.K."/>
            <person name="Rubio J."/>
            <person name="Nadarajan N."/>
            <person name="Dolezel J."/>
            <person name="Bansal K.C."/>
            <person name="Xu X."/>
            <person name="Edwards D."/>
            <person name="Zhang G."/>
            <person name="Kahl G."/>
            <person name="Gil J."/>
            <person name="Singh K.B."/>
            <person name="Datta S.K."/>
            <person name="Jackson S.A."/>
            <person name="Wang J."/>
            <person name="Cook D.R."/>
        </authorList>
    </citation>
    <scope>NUCLEOTIDE SEQUENCE [LARGE SCALE GENOMIC DNA]</scope>
    <source>
        <strain evidence="5">cv. CDC Frontier</strain>
    </source>
</reference>
<dbReference type="PROSITE" id="PS00572">
    <property type="entry name" value="GLYCOSYL_HYDROL_F1_1"/>
    <property type="match status" value="1"/>
</dbReference>
<feature type="chain" id="PRO_5010309911" evidence="4">
    <location>
        <begin position="30"/>
        <end position="503"/>
    </location>
</feature>
<comment type="similarity">
    <text evidence="1 3">Belongs to the glycosyl hydrolase 1 family.</text>
</comment>